<dbReference type="VEuPathDB" id="FungiDB:MGL_3645"/>
<dbReference type="KEGG" id="mgl:MGL_3645"/>
<keyword evidence="3" id="KW-1185">Reference proteome</keyword>
<accession>A8QA86</accession>
<dbReference type="STRING" id="425265.A8QA86"/>
<dbReference type="GeneID" id="5853484"/>
<dbReference type="Proteomes" id="UP000008837">
    <property type="component" value="Unassembled WGS sequence"/>
</dbReference>
<evidence type="ECO:0000313" key="3">
    <source>
        <dbReference type="Proteomes" id="UP000008837"/>
    </source>
</evidence>
<protein>
    <submittedName>
        <fullName evidence="2">Uncharacterized protein</fullName>
    </submittedName>
</protein>
<feature type="region of interest" description="Disordered" evidence="1">
    <location>
        <begin position="1"/>
        <end position="34"/>
    </location>
</feature>
<reference evidence="2 3" key="1">
    <citation type="journal article" date="2007" name="Proc. Natl. Acad. Sci. U.S.A.">
        <title>Dandruff-associated Malassezia genomes reveal convergent and divergent virulence traits shared with plant and human fungal pathogens.</title>
        <authorList>
            <person name="Xu J."/>
            <person name="Saunders C.W."/>
            <person name="Hu P."/>
            <person name="Grant R.A."/>
            <person name="Boekhout T."/>
            <person name="Kuramae E.E."/>
            <person name="Kronstad J.W."/>
            <person name="Deangelis Y.M."/>
            <person name="Reeder N.L."/>
            <person name="Johnstone K.R."/>
            <person name="Leland M."/>
            <person name="Fieno A.M."/>
            <person name="Begley W.M."/>
            <person name="Sun Y."/>
            <person name="Lacey M.P."/>
            <person name="Chaudhary T."/>
            <person name="Keough T."/>
            <person name="Chu L."/>
            <person name="Sears R."/>
            <person name="Yuan B."/>
            <person name="Dawson T.L.Jr."/>
        </authorList>
    </citation>
    <scope>NUCLEOTIDE SEQUENCE [LARGE SCALE GENOMIC DNA]</scope>
    <source>
        <strain evidence="3">ATCC MYA-4612 / CBS 7966</strain>
    </source>
</reference>
<organism evidence="2 3">
    <name type="scientific">Malassezia globosa (strain ATCC MYA-4612 / CBS 7966)</name>
    <name type="common">Dandruff-associated fungus</name>
    <dbReference type="NCBI Taxonomy" id="425265"/>
    <lineage>
        <taxon>Eukaryota</taxon>
        <taxon>Fungi</taxon>
        <taxon>Dikarya</taxon>
        <taxon>Basidiomycota</taxon>
        <taxon>Ustilaginomycotina</taxon>
        <taxon>Malasseziomycetes</taxon>
        <taxon>Malasseziales</taxon>
        <taxon>Malasseziaceae</taxon>
        <taxon>Malassezia</taxon>
    </lineage>
</organism>
<evidence type="ECO:0000256" key="1">
    <source>
        <dbReference type="SAM" id="MobiDB-lite"/>
    </source>
</evidence>
<dbReference type="InParanoid" id="A8QA86"/>
<feature type="compositionally biased region" description="Basic and acidic residues" evidence="1">
    <location>
        <begin position="1"/>
        <end position="10"/>
    </location>
</feature>
<dbReference type="AlphaFoldDB" id="A8QA86"/>
<dbReference type="RefSeq" id="XP_001729178.1">
    <property type="nucleotide sequence ID" value="XM_001729126.1"/>
</dbReference>
<dbReference type="EMBL" id="AAYY01000014">
    <property type="protein sequence ID" value="EDP41964.1"/>
    <property type="molecule type" value="Genomic_DNA"/>
</dbReference>
<evidence type="ECO:0000313" key="2">
    <source>
        <dbReference type="EMBL" id="EDP41964.1"/>
    </source>
</evidence>
<sequence>MTKREQESQHHYSHSKRRRKQGPRVGSAHQRHTRKIVHALDYPRCGGVFMSCARGKERKAASELIEVMEEKAQCMYGDVDEEDMDSLRNGPAPATRAKGAATPTSVNSSSDIETQIQQELQALRSTPSLSRFTALDTDTECCMSFRVLVSYMQYALSSVYHQLIRIG</sequence>
<feature type="compositionally biased region" description="Basic residues" evidence="1">
    <location>
        <begin position="11"/>
        <end position="22"/>
    </location>
</feature>
<gene>
    <name evidence="2" type="ORF">MGL_3645</name>
</gene>
<dbReference type="OrthoDB" id="367221at2759"/>
<comment type="caution">
    <text evidence="2">The sequence shown here is derived from an EMBL/GenBank/DDBJ whole genome shotgun (WGS) entry which is preliminary data.</text>
</comment>
<proteinExistence type="predicted"/>
<name>A8QA86_MALGO</name>
<feature type="region of interest" description="Disordered" evidence="1">
    <location>
        <begin position="82"/>
        <end position="110"/>
    </location>
</feature>